<dbReference type="InterPro" id="IPR002220">
    <property type="entry name" value="DapA-like"/>
</dbReference>
<dbReference type="PANTHER" id="PTHR12128:SF72">
    <property type="entry name" value="DIHYDRODIPICOLINATE SYNTHASE"/>
    <property type="match status" value="1"/>
</dbReference>
<sequence>MTTTPWRGIVVAATLPFTADLTVDYDRYQDHVRFLAENGADGITPNGSLGEYQVLTAQERARIVELAIEAAPEGFSVIPGVGAYGSAESVRWTEQAQQAGAHGVLALPPNSYRANDDEVVEHYRALDRVGLPIVAYNNPFDTRVDLTPELLSRIGEFDNVVAVKEFSGDVRRITAIQRLAPGIDVLSGADDNVLEATLMGAVGWIGGFSNSLPKACAKIYELGTTGQVEEARELYSLLQPAFQWDTKHTFVQAIKLSQEVAGGYGGPTRPPRLPLSDEDRAQVIKDVELALTAVV</sequence>
<reference evidence="5 6" key="1">
    <citation type="journal article" date="2019" name="Emerg. Microbes Infect.">
        <title>Comprehensive subspecies identification of 175 nontuberculous mycobacteria species based on 7547 genomic profiles.</title>
        <authorList>
            <person name="Matsumoto Y."/>
            <person name="Kinjo T."/>
            <person name="Motooka D."/>
            <person name="Nabeya D."/>
            <person name="Jung N."/>
            <person name="Uechi K."/>
            <person name="Horii T."/>
            <person name="Iida T."/>
            <person name="Fujita J."/>
            <person name="Nakamura S."/>
        </authorList>
    </citation>
    <scope>NUCLEOTIDE SEQUENCE [LARGE SCALE GENOMIC DNA]</scope>
    <source>
        <strain evidence="5 6">JCM 13574</strain>
    </source>
</reference>
<organism evidence="5 6">
    <name type="scientific">Mycolicibacterium madagascariense</name>
    <dbReference type="NCBI Taxonomy" id="212765"/>
    <lineage>
        <taxon>Bacteria</taxon>
        <taxon>Bacillati</taxon>
        <taxon>Actinomycetota</taxon>
        <taxon>Actinomycetes</taxon>
        <taxon>Mycobacteriales</taxon>
        <taxon>Mycobacteriaceae</taxon>
        <taxon>Mycolicibacterium</taxon>
    </lineage>
</organism>
<evidence type="ECO:0000256" key="3">
    <source>
        <dbReference type="PIRSR" id="PIRSR001365-1"/>
    </source>
</evidence>
<evidence type="ECO:0000313" key="5">
    <source>
        <dbReference type="EMBL" id="BBZ27501.1"/>
    </source>
</evidence>
<protein>
    <submittedName>
        <fullName evidence="5">Dihydrodipicolinate synthase family protein</fullName>
    </submittedName>
</protein>
<feature type="active site" description="Proton donor/acceptor" evidence="3">
    <location>
        <position position="136"/>
    </location>
</feature>
<dbReference type="PIRSF" id="PIRSF001365">
    <property type="entry name" value="DHDPS"/>
    <property type="match status" value="1"/>
</dbReference>
<evidence type="ECO:0000256" key="1">
    <source>
        <dbReference type="ARBA" id="ARBA00023239"/>
    </source>
</evidence>
<evidence type="ECO:0000256" key="4">
    <source>
        <dbReference type="PIRSR" id="PIRSR001365-2"/>
    </source>
</evidence>
<feature type="active site" description="Schiff-base intermediate with substrate" evidence="3">
    <location>
        <position position="164"/>
    </location>
</feature>
<dbReference type="EMBL" id="AP022610">
    <property type="protein sequence ID" value="BBZ27501.1"/>
    <property type="molecule type" value="Genomic_DNA"/>
</dbReference>
<dbReference type="KEGG" id="mmag:MMAD_17960"/>
<keyword evidence="1 2" id="KW-0456">Lyase</keyword>
<dbReference type="InterPro" id="IPR013785">
    <property type="entry name" value="Aldolase_TIM"/>
</dbReference>
<feature type="binding site" evidence="4">
    <location>
        <position position="205"/>
    </location>
    <ligand>
        <name>pyruvate</name>
        <dbReference type="ChEBI" id="CHEBI:15361"/>
    </ligand>
</feature>
<dbReference type="AlphaFoldDB" id="A0A7I7XEH9"/>
<dbReference type="PANTHER" id="PTHR12128">
    <property type="entry name" value="DIHYDRODIPICOLINATE SYNTHASE"/>
    <property type="match status" value="1"/>
</dbReference>
<gene>
    <name evidence="5" type="primary">dapA_1</name>
    <name evidence="5" type="ORF">MMAD_17960</name>
</gene>
<accession>A0A7I7XEH9</accession>
<comment type="similarity">
    <text evidence="2">Belongs to the DapA family.</text>
</comment>
<dbReference type="GO" id="GO:0008840">
    <property type="term" value="F:4-hydroxy-tetrahydrodipicolinate synthase activity"/>
    <property type="evidence" value="ECO:0007669"/>
    <property type="project" value="TreeGrafter"/>
</dbReference>
<keyword evidence="6" id="KW-1185">Reference proteome</keyword>
<name>A0A7I7XEH9_9MYCO</name>
<dbReference type="Pfam" id="PF00701">
    <property type="entry name" value="DHDPS"/>
    <property type="match status" value="1"/>
</dbReference>
<dbReference type="SMART" id="SM01130">
    <property type="entry name" value="DHDPS"/>
    <property type="match status" value="1"/>
</dbReference>
<dbReference type="Proteomes" id="UP000466517">
    <property type="component" value="Chromosome"/>
</dbReference>
<dbReference type="SUPFAM" id="SSF51569">
    <property type="entry name" value="Aldolase"/>
    <property type="match status" value="1"/>
</dbReference>
<dbReference type="Gene3D" id="3.20.20.70">
    <property type="entry name" value="Aldolase class I"/>
    <property type="match status" value="1"/>
</dbReference>
<dbReference type="CDD" id="cd00408">
    <property type="entry name" value="DHDPS-like"/>
    <property type="match status" value="1"/>
</dbReference>
<dbReference type="RefSeq" id="WP_163735422.1">
    <property type="nucleotide sequence ID" value="NZ_AP022610.1"/>
</dbReference>
<proteinExistence type="inferred from homology"/>
<evidence type="ECO:0000313" key="6">
    <source>
        <dbReference type="Proteomes" id="UP000466517"/>
    </source>
</evidence>
<dbReference type="PRINTS" id="PR00146">
    <property type="entry name" value="DHPICSNTHASE"/>
</dbReference>
<evidence type="ECO:0000256" key="2">
    <source>
        <dbReference type="PIRNR" id="PIRNR001365"/>
    </source>
</evidence>